<dbReference type="Pfam" id="PF05795">
    <property type="entry name" value="Plasmodium_Vir"/>
    <property type="match status" value="1"/>
</dbReference>
<name>A0A1A9ALI7_PLAOA</name>
<dbReference type="InterPro" id="IPR008780">
    <property type="entry name" value="Plasmodium_Vir"/>
</dbReference>
<accession>A0A1A9ALI7</accession>
<evidence type="ECO:0000256" key="1">
    <source>
        <dbReference type="SAM" id="Phobius"/>
    </source>
</evidence>
<dbReference type="EMBL" id="FLRD01001351">
    <property type="protein sequence ID" value="SBT57057.1"/>
    <property type="molecule type" value="Genomic_DNA"/>
</dbReference>
<keyword evidence="1" id="KW-0472">Membrane</keyword>
<dbReference type="Proteomes" id="UP000078555">
    <property type="component" value="Unassembled WGS sequence"/>
</dbReference>
<proteinExistence type="predicted"/>
<keyword evidence="1" id="KW-1133">Transmembrane helix</keyword>
<organism evidence="2 3">
    <name type="scientific">Plasmodium ovale wallikeri</name>
    <dbReference type="NCBI Taxonomy" id="864142"/>
    <lineage>
        <taxon>Eukaryota</taxon>
        <taxon>Sar</taxon>
        <taxon>Alveolata</taxon>
        <taxon>Apicomplexa</taxon>
        <taxon>Aconoidasida</taxon>
        <taxon>Haemosporida</taxon>
        <taxon>Plasmodiidae</taxon>
        <taxon>Plasmodium</taxon>
        <taxon>Plasmodium (Plasmodium)</taxon>
    </lineage>
</organism>
<sequence>MNYAETILTGLPKYNLYDKLNEKEENPEYLSYCSNVVLLNSEYKGIRELCFMFARNLIKLNEILSNEDDKAERCRYFTLWIHDRIRKNFSTQWNDRNVNKVIRKFFSLLSTVKSKSRTNNCNYEYVEENTLDSWKNWKDLYDFIKNYNEIQNKINSNDISCPVYQEYYQYIERIYKVYKQDCCNSNNPKCPFPNGSNPWCQQNHTLPKLECNKVNPVESAYTEAERAETVEISAQDGVSYSVASPLPAPDQDETGDMVNNSDYYSKLGVSLPFLGILSTFVYLYNVSVNIFKKYIYFFKQKDWFKSLIEEQDKEEDNYEINEYINVLNTNMNEVEKGKKYHEFFRKKNIINKLMVQIHMMVLEECKKEEIVENKELCIDNYIQNIHKKNNYDEKSNIL</sequence>
<protein>
    <submittedName>
        <fullName evidence="2">PIR Superfamily Protein</fullName>
    </submittedName>
</protein>
<evidence type="ECO:0000313" key="2">
    <source>
        <dbReference type="EMBL" id="SBT57057.1"/>
    </source>
</evidence>
<reference evidence="3" key="1">
    <citation type="submission" date="2016-05" db="EMBL/GenBank/DDBJ databases">
        <authorList>
            <person name="Naeem Raeece"/>
        </authorList>
    </citation>
    <scope>NUCLEOTIDE SEQUENCE [LARGE SCALE GENOMIC DNA]</scope>
</reference>
<feature type="transmembrane region" description="Helical" evidence="1">
    <location>
        <begin position="269"/>
        <end position="291"/>
    </location>
</feature>
<dbReference type="AlphaFoldDB" id="A0A1A9ALI7"/>
<evidence type="ECO:0000313" key="3">
    <source>
        <dbReference type="Proteomes" id="UP000078555"/>
    </source>
</evidence>
<keyword evidence="1" id="KW-0812">Transmembrane</keyword>
<gene>
    <name evidence="2" type="ORF">POVWA1_079820</name>
</gene>
<keyword evidence="3" id="KW-1185">Reference proteome</keyword>